<organism evidence="9 10">
    <name type="scientific">Ceriporiopsis subvermispora (strain B)</name>
    <name type="common">White-rot fungus</name>
    <name type="synonym">Gelatoporia subvermispora</name>
    <dbReference type="NCBI Taxonomy" id="914234"/>
    <lineage>
        <taxon>Eukaryota</taxon>
        <taxon>Fungi</taxon>
        <taxon>Dikarya</taxon>
        <taxon>Basidiomycota</taxon>
        <taxon>Agaricomycotina</taxon>
        <taxon>Agaricomycetes</taxon>
        <taxon>Polyporales</taxon>
        <taxon>Gelatoporiaceae</taxon>
        <taxon>Gelatoporia</taxon>
    </lineage>
</organism>
<dbReference type="AlphaFoldDB" id="M2Q163"/>
<comment type="function">
    <text evidence="7">Thiol-specific peroxidase that catalyzes the reduction of hydrogen peroxide and organic hydroperoxides to water and alcohols, respectively. Plays a role in cell protection against oxidative stress by detoxifying peroxides.</text>
</comment>
<dbReference type="STRING" id="914234.M2Q163"/>
<gene>
    <name evidence="9" type="ORF">CERSUDRAFT_145896</name>
</gene>
<keyword evidence="4 7" id="KW-0560">Oxidoreductase</keyword>
<dbReference type="GO" id="GO:0034599">
    <property type="term" value="P:cellular response to oxidative stress"/>
    <property type="evidence" value="ECO:0007669"/>
    <property type="project" value="InterPro"/>
</dbReference>
<evidence type="ECO:0000256" key="5">
    <source>
        <dbReference type="ARBA" id="ARBA00023284"/>
    </source>
</evidence>
<dbReference type="Pfam" id="PF08534">
    <property type="entry name" value="Redoxin"/>
    <property type="match status" value="1"/>
</dbReference>
<feature type="active site" description="Cysteine sulfenic acid (-SOH) intermediate" evidence="6">
    <location>
        <position position="69"/>
    </location>
</feature>
<dbReference type="SUPFAM" id="SSF52833">
    <property type="entry name" value="Thioredoxin-like"/>
    <property type="match status" value="1"/>
</dbReference>
<dbReference type="GO" id="GO:0005777">
    <property type="term" value="C:peroxisome"/>
    <property type="evidence" value="ECO:0007669"/>
    <property type="project" value="TreeGrafter"/>
</dbReference>
<dbReference type="Gene3D" id="3.40.30.10">
    <property type="entry name" value="Glutaredoxin"/>
    <property type="match status" value="1"/>
</dbReference>
<evidence type="ECO:0000256" key="1">
    <source>
        <dbReference type="ARBA" id="ARBA00010505"/>
    </source>
</evidence>
<keyword evidence="3 7" id="KW-0049">Antioxidant</keyword>
<dbReference type="CDD" id="cd03013">
    <property type="entry name" value="PRX5_like"/>
    <property type="match status" value="1"/>
</dbReference>
<dbReference type="EMBL" id="KB446018">
    <property type="protein sequence ID" value="EMD30548.1"/>
    <property type="molecule type" value="Genomic_DNA"/>
</dbReference>
<dbReference type="GO" id="GO:0042744">
    <property type="term" value="P:hydrogen peroxide catabolic process"/>
    <property type="evidence" value="ECO:0007669"/>
    <property type="project" value="TreeGrafter"/>
</dbReference>
<evidence type="ECO:0000313" key="9">
    <source>
        <dbReference type="EMBL" id="EMD30548.1"/>
    </source>
</evidence>
<name>M2Q163_CERS8</name>
<evidence type="ECO:0000313" key="10">
    <source>
        <dbReference type="Proteomes" id="UP000016930"/>
    </source>
</evidence>
<keyword evidence="5 7" id="KW-0676">Redox-active center</keyword>
<evidence type="ECO:0000256" key="6">
    <source>
        <dbReference type="PIRSR" id="PIRSR637944-1"/>
    </source>
</evidence>
<dbReference type="HOGENOM" id="CLU_072440_3_1_1"/>
<evidence type="ECO:0000256" key="2">
    <source>
        <dbReference type="ARBA" id="ARBA00022559"/>
    </source>
</evidence>
<evidence type="ECO:0000259" key="8">
    <source>
        <dbReference type="Pfam" id="PF08534"/>
    </source>
</evidence>
<keyword evidence="2 7" id="KW-0575">Peroxidase</keyword>
<reference evidence="9 10" key="1">
    <citation type="journal article" date="2012" name="Proc. Natl. Acad. Sci. U.S.A.">
        <title>Comparative genomics of Ceriporiopsis subvermispora and Phanerochaete chrysosporium provide insight into selective ligninolysis.</title>
        <authorList>
            <person name="Fernandez-Fueyo E."/>
            <person name="Ruiz-Duenas F.J."/>
            <person name="Ferreira P."/>
            <person name="Floudas D."/>
            <person name="Hibbett D.S."/>
            <person name="Canessa P."/>
            <person name="Larrondo L.F."/>
            <person name="James T.Y."/>
            <person name="Seelenfreund D."/>
            <person name="Lobos S."/>
            <person name="Polanco R."/>
            <person name="Tello M."/>
            <person name="Honda Y."/>
            <person name="Watanabe T."/>
            <person name="Watanabe T."/>
            <person name="Ryu J.S."/>
            <person name="Kubicek C.P."/>
            <person name="Schmoll M."/>
            <person name="Gaskell J."/>
            <person name="Hammel K.E."/>
            <person name="St John F.J."/>
            <person name="Vanden Wymelenberg A."/>
            <person name="Sabat G."/>
            <person name="Splinter BonDurant S."/>
            <person name="Syed K."/>
            <person name="Yadav J.S."/>
            <person name="Doddapaneni H."/>
            <person name="Subramanian V."/>
            <person name="Lavin J.L."/>
            <person name="Oguiza J.A."/>
            <person name="Perez G."/>
            <person name="Pisabarro A.G."/>
            <person name="Ramirez L."/>
            <person name="Santoyo F."/>
            <person name="Master E."/>
            <person name="Coutinho P.M."/>
            <person name="Henrissat B."/>
            <person name="Lombard V."/>
            <person name="Magnuson J.K."/>
            <person name="Kuees U."/>
            <person name="Hori C."/>
            <person name="Igarashi K."/>
            <person name="Samejima M."/>
            <person name="Held B.W."/>
            <person name="Barry K.W."/>
            <person name="LaButti K.M."/>
            <person name="Lapidus A."/>
            <person name="Lindquist E.A."/>
            <person name="Lucas S.M."/>
            <person name="Riley R."/>
            <person name="Salamov A.A."/>
            <person name="Hoffmeister D."/>
            <person name="Schwenk D."/>
            <person name="Hadar Y."/>
            <person name="Yarden O."/>
            <person name="de Vries R.P."/>
            <person name="Wiebenga A."/>
            <person name="Stenlid J."/>
            <person name="Eastwood D."/>
            <person name="Grigoriev I.V."/>
            <person name="Berka R.M."/>
            <person name="Blanchette R.A."/>
            <person name="Kersten P."/>
            <person name="Martinez A.T."/>
            <person name="Vicuna R."/>
            <person name="Cullen D."/>
        </authorList>
    </citation>
    <scope>NUCLEOTIDE SEQUENCE [LARGE SCALE GENOMIC DNA]</scope>
    <source>
        <strain evidence="9 10">B</strain>
    </source>
</reference>
<dbReference type="PANTHER" id="PTHR10430:SF39">
    <property type="entry name" value="PEROXISOMAL MEMBRANE ASSOCIATED PROTEIN 20"/>
    <property type="match status" value="1"/>
</dbReference>
<dbReference type="InterPro" id="IPR013740">
    <property type="entry name" value="Redoxin"/>
</dbReference>
<keyword evidence="10" id="KW-1185">Reference proteome</keyword>
<sequence>MASLLASATQAAHAAAASVLSAAEVKPGGTVPTAVPVKEDSPTDAFTFAGKLSGLNVIVGVPGAFTGTCSAQVPGYIAAFERFREKGVQNIYVVAVNDVFCMKAWKEQLAPAGTPVHFVADDKGAFVGALGMLFDASPLLGGPRSKRFVVVTEGETVTHVAVEPVPSELTITAAEKILPLI</sequence>
<protein>
    <recommendedName>
        <fullName evidence="8">Redoxin domain-containing protein</fullName>
    </recommendedName>
</protein>
<dbReference type="GO" id="GO:0045454">
    <property type="term" value="P:cell redox homeostasis"/>
    <property type="evidence" value="ECO:0007669"/>
    <property type="project" value="TreeGrafter"/>
</dbReference>
<evidence type="ECO:0000256" key="4">
    <source>
        <dbReference type="ARBA" id="ARBA00023002"/>
    </source>
</evidence>
<dbReference type="PANTHER" id="PTHR10430">
    <property type="entry name" value="PEROXIREDOXIN"/>
    <property type="match status" value="1"/>
</dbReference>
<dbReference type="GO" id="GO:0005739">
    <property type="term" value="C:mitochondrion"/>
    <property type="evidence" value="ECO:0007669"/>
    <property type="project" value="TreeGrafter"/>
</dbReference>
<dbReference type="GO" id="GO:0005829">
    <property type="term" value="C:cytosol"/>
    <property type="evidence" value="ECO:0007669"/>
    <property type="project" value="TreeGrafter"/>
</dbReference>
<comment type="similarity">
    <text evidence="1 7">Belongs to the peroxiredoxin family. Prx5 subfamily.</text>
</comment>
<dbReference type="OrthoDB" id="1882547at2759"/>
<feature type="domain" description="Redoxin" evidence="8">
    <location>
        <begin position="41"/>
        <end position="177"/>
    </location>
</feature>
<evidence type="ECO:0000256" key="3">
    <source>
        <dbReference type="ARBA" id="ARBA00022862"/>
    </source>
</evidence>
<accession>M2Q163</accession>
<proteinExistence type="inferred from homology"/>
<dbReference type="Proteomes" id="UP000016930">
    <property type="component" value="Unassembled WGS sequence"/>
</dbReference>
<dbReference type="GO" id="GO:0008379">
    <property type="term" value="F:thioredoxin peroxidase activity"/>
    <property type="evidence" value="ECO:0007669"/>
    <property type="project" value="InterPro"/>
</dbReference>
<evidence type="ECO:0000256" key="7">
    <source>
        <dbReference type="RuleBase" id="RU366011"/>
    </source>
</evidence>
<dbReference type="InterPro" id="IPR036249">
    <property type="entry name" value="Thioredoxin-like_sf"/>
</dbReference>
<dbReference type="InterPro" id="IPR037944">
    <property type="entry name" value="PRX5-like"/>
</dbReference>